<protein>
    <submittedName>
        <fullName evidence="1">Uncharacterized protein</fullName>
    </submittedName>
</protein>
<dbReference type="EMBL" id="PFHP01000002">
    <property type="protein sequence ID" value="PIW96074.1"/>
    <property type="molecule type" value="Genomic_DNA"/>
</dbReference>
<dbReference type="Proteomes" id="UP000229931">
    <property type="component" value="Unassembled WGS sequence"/>
</dbReference>
<reference evidence="2" key="1">
    <citation type="submission" date="2017-09" db="EMBL/GenBank/DDBJ databases">
        <title>Depth-based differentiation of microbial function through sediment-hosted aquifers and enrichment of novel symbionts in the deep terrestrial subsurface.</title>
        <authorList>
            <person name="Probst A.J."/>
            <person name="Ladd B."/>
            <person name="Jarett J.K."/>
            <person name="Geller-Mcgrath D.E."/>
            <person name="Sieber C.M.K."/>
            <person name="Emerson J.B."/>
            <person name="Anantharaman K."/>
            <person name="Thomas B.C."/>
            <person name="Malmstrom R."/>
            <person name="Stieglmeier M."/>
            <person name="Klingl A."/>
            <person name="Woyke T."/>
            <person name="Ryan C.M."/>
            <person name="Banfield J.F."/>
        </authorList>
    </citation>
    <scope>NUCLEOTIDE SEQUENCE [LARGE SCALE GENOMIC DNA]</scope>
</reference>
<accession>A0A2M7IMP7</accession>
<gene>
    <name evidence="1" type="ORF">COZ84_00195</name>
</gene>
<dbReference type="AlphaFoldDB" id="A0A2M7IMP7"/>
<sequence length="59" mass="6977">MNTSSVKIQTNNPHVVNSILDELRLLRTEVMMLFPQENIEDYAHPKKIKKSYQKAKDKY</sequence>
<comment type="caution">
    <text evidence="1">The sequence shown here is derived from an EMBL/GenBank/DDBJ whole genome shotgun (WGS) entry which is preliminary data.</text>
</comment>
<evidence type="ECO:0000313" key="2">
    <source>
        <dbReference type="Proteomes" id="UP000229931"/>
    </source>
</evidence>
<evidence type="ECO:0000313" key="1">
    <source>
        <dbReference type="EMBL" id="PIW96074.1"/>
    </source>
</evidence>
<organism evidence="1 2">
    <name type="scientific">Candidatus Kuenenbacteria bacterium CG_4_8_14_3_um_filter_39_15</name>
    <dbReference type="NCBI Taxonomy" id="1974615"/>
    <lineage>
        <taxon>Bacteria</taxon>
        <taxon>Candidatus Kueneniibacteriota</taxon>
    </lineage>
</organism>
<name>A0A2M7IMP7_9BACT</name>
<proteinExistence type="predicted"/>